<dbReference type="InterPro" id="IPR015947">
    <property type="entry name" value="PUA-like_sf"/>
</dbReference>
<keyword evidence="10" id="KW-0238">DNA-binding</keyword>
<dbReference type="FunFam" id="2.30.280.10:FF:000002">
    <property type="entry name" value="E3 ubiquitin-protein ligase ORTHRUS 2"/>
    <property type="match status" value="1"/>
</dbReference>
<dbReference type="InterPro" id="IPR047498">
    <property type="entry name" value="RING-HC_ORTHRUS_rpt1"/>
</dbReference>
<feature type="domain" description="YDG" evidence="16">
    <location>
        <begin position="267"/>
        <end position="415"/>
    </location>
</feature>
<feature type="compositionally biased region" description="Basic and acidic residues" evidence="14">
    <location>
        <begin position="213"/>
        <end position="236"/>
    </location>
</feature>
<evidence type="ECO:0000256" key="9">
    <source>
        <dbReference type="ARBA" id="ARBA00022853"/>
    </source>
</evidence>
<dbReference type="PROSITE" id="PS00518">
    <property type="entry name" value="ZF_RING_1"/>
    <property type="match status" value="1"/>
</dbReference>
<evidence type="ECO:0000256" key="10">
    <source>
        <dbReference type="ARBA" id="ARBA00023125"/>
    </source>
</evidence>
<dbReference type="Gene3D" id="2.30.280.10">
    <property type="entry name" value="SRA-YDG"/>
    <property type="match status" value="1"/>
</dbReference>
<dbReference type="InterPro" id="IPR017907">
    <property type="entry name" value="Znf_RING_CS"/>
</dbReference>
<dbReference type="InterPro" id="IPR019786">
    <property type="entry name" value="Zinc_finger_PHD-type_CS"/>
</dbReference>
<dbReference type="SUPFAM" id="SSF57903">
    <property type="entry name" value="FYVE/PHD zinc finger"/>
    <property type="match status" value="1"/>
</dbReference>
<feature type="compositionally biased region" description="Basic and acidic residues" evidence="14">
    <location>
        <begin position="467"/>
        <end position="479"/>
    </location>
</feature>
<evidence type="ECO:0000259" key="15">
    <source>
        <dbReference type="PROSITE" id="PS50089"/>
    </source>
</evidence>
<keyword evidence="5" id="KW-0479">Metal-binding</keyword>
<dbReference type="InterPro" id="IPR045134">
    <property type="entry name" value="UHRF1/2-like"/>
</dbReference>
<keyword evidence="11 13" id="KW-0539">Nucleus</keyword>
<comment type="caution">
    <text evidence="17">The sequence shown here is derived from an EMBL/GenBank/DDBJ whole genome shotgun (WGS) entry which is preliminary data.</text>
</comment>
<reference evidence="17" key="1">
    <citation type="submission" date="2023-02" db="EMBL/GenBank/DDBJ databases">
        <title>Genome of toxic invasive species Heracleum sosnowskyi carries increased number of genes despite the absence of recent whole-genome duplications.</title>
        <authorList>
            <person name="Schelkunov M."/>
            <person name="Shtratnikova V."/>
            <person name="Makarenko M."/>
            <person name="Klepikova A."/>
            <person name="Omelchenko D."/>
            <person name="Novikova G."/>
            <person name="Obukhova E."/>
            <person name="Bogdanov V."/>
            <person name="Penin A."/>
            <person name="Logacheva M."/>
        </authorList>
    </citation>
    <scope>NUCLEOTIDE SEQUENCE</scope>
    <source>
        <strain evidence="17">Hsosn_3</strain>
        <tissue evidence="17">Leaf</tissue>
    </source>
</reference>
<feature type="region of interest" description="Disordered" evidence="14">
    <location>
        <begin position="703"/>
        <end position="724"/>
    </location>
</feature>
<keyword evidence="7" id="KW-0833">Ubl conjugation pathway</keyword>
<dbReference type="InterPro" id="IPR018957">
    <property type="entry name" value="Znf_C3HC4_RING-type"/>
</dbReference>
<dbReference type="AlphaFoldDB" id="A0AAD8HBF9"/>
<dbReference type="SMART" id="SM00184">
    <property type="entry name" value="RING"/>
    <property type="match status" value="2"/>
</dbReference>
<gene>
    <name evidence="17" type="ORF">POM88_039467</name>
</gene>
<dbReference type="Pfam" id="PF02182">
    <property type="entry name" value="SAD_SRA"/>
    <property type="match status" value="1"/>
</dbReference>
<dbReference type="InterPro" id="IPR003105">
    <property type="entry name" value="SRA_YDG"/>
</dbReference>
<keyword evidence="4 17" id="KW-0808">Transferase</keyword>
<dbReference type="SMART" id="SM00466">
    <property type="entry name" value="SRA"/>
    <property type="match status" value="1"/>
</dbReference>
<feature type="region of interest" description="Disordered" evidence="14">
    <location>
        <begin position="619"/>
        <end position="645"/>
    </location>
</feature>
<feature type="region of interest" description="Disordered" evidence="14">
    <location>
        <begin position="207"/>
        <end position="241"/>
    </location>
</feature>
<dbReference type="GO" id="GO:0008270">
    <property type="term" value="F:zinc ion binding"/>
    <property type="evidence" value="ECO:0007669"/>
    <property type="project" value="UniProtKB-KW"/>
</dbReference>
<evidence type="ECO:0000256" key="6">
    <source>
        <dbReference type="ARBA" id="ARBA00022771"/>
    </source>
</evidence>
<evidence type="ECO:0000256" key="8">
    <source>
        <dbReference type="ARBA" id="ARBA00022833"/>
    </source>
</evidence>
<feature type="compositionally biased region" description="Polar residues" evidence="14">
    <location>
        <begin position="480"/>
        <end position="489"/>
    </location>
</feature>
<dbReference type="EMBL" id="JAUIZM010000009">
    <property type="protein sequence ID" value="KAK1363906.1"/>
    <property type="molecule type" value="Genomic_DNA"/>
</dbReference>
<feature type="region of interest" description="Disordered" evidence="14">
    <location>
        <begin position="88"/>
        <end position="127"/>
    </location>
</feature>
<dbReference type="GO" id="GO:0005634">
    <property type="term" value="C:nucleus"/>
    <property type="evidence" value="ECO:0007669"/>
    <property type="project" value="UniProtKB-SubCell"/>
</dbReference>
<dbReference type="GO" id="GO:0044027">
    <property type="term" value="P:negative regulation of gene expression via chromosomal CpG island methylation"/>
    <property type="evidence" value="ECO:0007669"/>
    <property type="project" value="TreeGrafter"/>
</dbReference>
<dbReference type="SUPFAM" id="SSF88697">
    <property type="entry name" value="PUA domain-like"/>
    <property type="match status" value="1"/>
</dbReference>
<evidence type="ECO:0000256" key="2">
    <source>
        <dbReference type="ARBA" id="ARBA00004906"/>
    </source>
</evidence>
<dbReference type="EC" id="2.3.2.27" evidence="3"/>
<evidence type="ECO:0000313" key="18">
    <source>
        <dbReference type="Proteomes" id="UP001237642"/>
    </source>
</evidence>
<evidence type="ECO:0000259" key="16">
    <source>
        <dbReference type="PROSITE" id="PS51015"/>
    </source>
</evidence>
<feature type="domain" description="RING-type" evidence="15">
    <location>
        <begin position="514"/>
        <end position="570"/>
    </location>
</feature>
<evidence type="ECO:0000313" key="17">
    <source>
        <dbReference type="EMBL" id="KAK1363906.1"/>
    </source>
</evidence>
<dbReference type="InterPro" id="IPR013083">
    <property type="entry name" value="Znf_RING/FYVE/PHD"/>
</dbReference>
<dbReference type="PROSITE" id="PS01359">
    <property type="entry name" value="ZF_PHD_1"/>
    <property type="match status" value="1"/>
</dbReference>
<reference evidence="17" key="2">
    <citation type="submission" date="2023-05" db="EMBL/GenBank/DDBJ databases">
        <authorList>
            <person name="Schelkunov M.I."/>
        </authorList>
    </citation>
    <scope>NUCLEOTIDE SEQUENCE</scope>
    <source>
        <strain evidence="17">Hsosn_3</strain>
        <tissue evidence="17">Leaf</tissue>
    </source>
</reference>
<dbReference type="PROSITE" id="PS51015">
    <property type="entry name" value="YDG"/>
    <property type="match status" value="1"/>
</dbReference>
<feature type="domain" description="RING-type" evidence="15">
    <location>
        <begin position="139"/>
        <end position="178"/>
    </location>
</feature>
<feature type="region of interest" description="Disordered" evidence="14">
    <location>
        <begin position="467"/>
        <end position="499"/>
    </location>
</feature>
<dbReference type="GO" id="GO:0061630">
    <property type="term" value="F:ubiquitin protein ligase activity"/>
    <property type="evidence" value="ECO:0007669"/>
    <property type="project" value="UniProtKB-EC"/>
</dbReference>
<dbReference type="Pfam" id="PF13445">
    <property type="entry name" value="zf-RING_UBOX"/>
    <property type="match status" value="1"/>
</dbReference>
<keyword evidence="6 12" id="KW-0863">Zinc-finger</keyword>
<dbReference type="GO" id="GO:0016567">
    <property type="term" value="P:protein ubiquitination"/>
    <property type="evidence" value="ECO:0007669"/>
    <property type="project" value="UniProtKB-ARBA"/>
</dbReference>
<accession>A0AAD8HBF9</accession>
<dbReference type="InterPro" id="IPR036987">
    <property type="entry name" value="SRA-YDG_sf"/>
</dbReference>
<keyword evidence="8" id="KW-0862">Zinc</keyword>
<dbReference type="CDD" id="cd23138">
    <property type="entry name" value="RING-HC_ORTHRUS_rpt1"/>
    <property type="match status" value="1"/>
</dbReference>
<dbReference type="PANTHER" id="PTHR14140">
    <property type="entry name" value="E3 UBIQUITIN-PROTEIN LIGASE UHRF-RELATED"/>
    <property type="match status" value="1"/>
</dbReference>
<dbReference type="PANTHER" id="PTHR14140:SF27">
    <property type="entry name" value="OS04G0289800 PROTEIN"/>
    <property type="match status" value="1"/>
</dbReference>
<keyword evidence="9" id="KW-0156">Chromatin regulator</keyword>
<dbReference type="Gene3D" id="3.30.40.10">
    <property type="entry name" value="Zinc/RING finger domain, C3HC4 (zinc finger)"/>
    <property type="match status" value="3"/>
</dbReference>
<dbReference type="GO" id="GO:0003677">
    <property type="term" value="F:DNA binding"/>
    <property type="evidence" value="ECO:0007669"/>
    <property type="project" value="UniProtKB-KW"/>
</dbReference>
<dbReference type="InterPro" id="IPR001841">
    <property type="entry name" value="Znf_RING"/>
</dbReference>
<name>A0AAD8HBF9_9APIA</name>
<dbReference type="InterPro" id="IPR027370">
    <property type="entry name" value="Znf-RING_euk"/>
</dbReference>
<protein>
    <recommendedName>
        <fullName evidence="3">RING-type E3 ubiquitin transferase</fullName>
        <ecNumber evidence="3">2.3.2.27</ecNumber>
    </recommendedName>
</protein>
<dbReference type="SUPFAM" id="SSF57850">
    <property type="entry name" value="RING/U-box"/>
    <property type="match status" value="2"/>
</dbReference>
<dbReference type="Pfam" id="PF00097">
    <property type="entry name" value="zf-C3HC4"/>
    <property type="match status" value="1"/>
</dbReference>
<comment type="subcellular location">
    <subcellularLocation>
        <location evidence="13">Nucleus</location>
    </subcellularLocation>
</comment>
<dbReference type="InterPro" id="IPR011011">
    <property type="entry name" value="Znf_FYVE_PHD"/>
</dbReference>
<evidence type="ECO:0000256" key="4">
    <source>
        <dbReference type="ARBA" id="ARBA00022679"/>
    </source>
</evidence>
<sequence>MAPVTQLPCNNDGVCMVCKTKPIETEKLNCNTCVTPWHVTCLESAPETLAMAIQWNCPDCTSLNPDCVVVSGEKGELVAAIQAIESDESLTEQEKAKKRQQLLSGPDRGESSKGKEIDNDDGNGSGNELADIIGKNMHCSFCLQVPEMPVTTPCGHSFCLKCFQKWVALGNKTCAKCRHSIPPKMASQPRINSSLVSFIRKAKMSISSSARGSSKDHQYVHNQDKPDKAYTTERAKKSGMANAASGRIFVTTPPDHFGPILPENDPERNTGVLVGECWDSRMECRQWGIHYPHVSGIAGQSNYGAQSVVISGGYEDDEDHGEWFLYTGSGGRDLSGNKRTSKTQSFDQTFKDYNEALRVSCKNGYPVRVVRSYKEKRSSYAPEKGVRYDGIYRIEKCWRKVGTQGHKVCRYLFVRCDNEPAPWTSDEHGDRPRPIPEIIEIHNASDIFERVQIPSWDYDEERATWEWKRPAPRSQKREMTGNSKVSEQGQKSRRGRKKADYMSVNEKLLKEFSCFLCKRVMTHPLTTPCAHNFCKSCLEGKFAGQTFTKERSRGGRTLRSQKNVMKCPACPHDISEFLQNPQVNREIMDIIEGLKQRHEDEKTVDESIVKVSDTSEKGVEALSTYEDTDSSKTQNEVSTDSEEGMDALFQDADYRTLTEKPKKRQKKTDAGDILTEVENEGKKKIMSNYMLDGDKISETPVMKSSGIMSTPSEEKTDVVAGGQI</sequence>
<comment type="catalytic activity">
    <reaction evidence="1">
        <text>S-ubiquitinyl-[E2 ubiquitin-conjugating enzyme]-L-cysteine + [acceptor protein]-L-lysine = [E2 ubiquitin-conjugating enzyme]-L-cysteine + N(6)-ubiquitinyl-[acceptor protein]-L-lysine.</text>
        <dbReference type="EC" id="2.3.2.27"/>
    </reaction>
</comment>
<dbReference type="PROSITE" id="PS50089">
    <property type="entry name" value="ZF_RING_2"/>
    <property type="match status" value="2"/>
</dbReference>
<proteinExistence type="predicted"/>
<keyword evidence="18" id="KW-1185">Reference proteome</keyword>
<evidence type="ECO:0000256" key="1">
    <source>
        <dbReference type="ARBA" id="ARBA00000900"/>
    </source>
</evidence>
<evidence type="ECO:0000256" key="5">
    <source>
        <dbReference type="ARBA" id="ARBA00022723"/>
    </source>
</evidence>
<evidence type="ECO:0000256" key="13">
    <source>
        <dbReference type="PROSITE-ProRule" id="PRU00358"/>
    </source>
</evidence>
<dbReference type="Proteomes" id="UP001237642">
    <property type="component" value="Unassembled WGS sequence"/>
</dbReference>
<evidence type="ECO:0000256" key="11">
    <source>
        <dbReference type="ARBA" id="ARBA00023242"/>
    </source>
</evidence>
<evidence type="ECO:0000256" key="3">
    <source>
        <dbReference type="ARBA" id="ARBA00012483"/>
    </source>
</evidence>
<evidence type="ECO:0000256" key="7">
    <source>
        <dbReference type="ARBA" id="ARBA00022786"/>
    </source>
</evidence>
<evidence type="ECO:0000256" key="12">
    <source>
        <dbReference type="PROSITE-ProRule" id="PRU00175"/>
    </source>
</evidence>
<organism evidence="17 18">
    <name type="scientific">Heracleum sosnowskyi</name>
    <dbReference type="NCBI Taxonomy" id="360622"/>
    <lineage>
        <taxon>Eukaryota</taxon>
        <taxon>Viridiplantae</taxon>
        <taxon>Streptophyta</taxon>
        <taxon>Embryophyta</taxon>
        <taxon>Tracheophyta</taxon>
        <taxon>Spermatophyta</taxon>
        <taxon>Magnoliopsida</taxon>
        <taxon>eudicotyledons</taxon>
        <taxon>Gunneridae</taxon>
        <taxon>Pentapetalae</taxon>
        <taxon>asterids</taxon>
        <taxon>campanulids</taxon>
        <taxon>Apiales</taxon>
        <taxon>Apiaceae</taxon>
        <taxon>Apioideae</taxon>
        <taxon>apioid superclade</taxon>
        <taxon>Tordylieae</taxon>
        <taxon>Tordyliinae</taxon>
        <taxon>Heracleum</taxon>
    </lineage>
</organism>
<comment type="pathway">
    <text evidence="2">Protein modification; protein ubiquitination.</text>
</comment>
<feature type="compositionally biased region" description="Basic and acidic residues" evidence="14">
    <location>
        <begin position="107"/>
        <end position="117"/>
    </location>
</feature>
<evidence type="ECO:0000256" key="14">
    <source>
        <dbReference type="SAM" id="MobiDB-lite"/>
    </source>
</evidence>